<keyword evidence="4" id="KW-1185">Reference proteome</keyword>
<name>A0A5C8UR37_9MICO</name>
<dbReference type="EMBL" id="VRMG01000006">
    <property type="protein sequence ID" value="TXN30694.1"/>
    <property type="molecule type" value="Genomic_DNA"/>
</dbReference>
<evidence type="ECO:0000256" key="2">
    <source>
        <dbReference type="SAM" id="Phobius"/>
    </source>
</evidence>
<reference evidence="3 4" key="1">
    <citation type="submission" date="2019-08" db="EMBL/GenBank/DDBJ databases">
        <title>Bacterial whole genome sequence for Glaciihabitans sp. CHu50b-6-2.</title>
        <authorList>
            <person name="Jin L."/>
        </authorList>
    </citation>
    <scope>NUCLEOTIDE SEQUENCE [LARGE SCALE GENOMIC DNA]</scope>
    <source>
        <strain evidence="3 4">CHu50b-6-2</strain>
    </source>
</reference>
<protein>
    <submittedName>
        <fullName evidence="3">Uncharacterized protein</fullName>
    </submittedName>
</protein>
<dbReference type="AlphaFoldDB" id="A0A5C8UR37"/>
<proteinExistence type="predicted"/>
<dbReference type="RefSeq" id="WP_147783376.1">
    <property type="nucleotide sequence ID" value="NZ_VRMG01000006.1"/>
</dbReference>
<organism evidence="3 4">
    <name type="scientific">Lacisediminihabitans profunda</name>
    <dbReference type="NCBI Taxonomy" id="2594790"/>
    <lineage>
        <taxon>Bacteria</taxon>
        <taxon>Bacillati</taxon>
        <taxon>Actinomycetota</taxon>
        <taxon>Actinomycetes</taxon>
        <taxon>Micrococcales</taxon>
        <taxon>Microbacteriaceae</taxon>
        <taxon>Lacisediminihabitans</taxon>
    </lineage>
</organism>
<evidence type="ECO:0000313" key="4">
    <source>
        <dbReference type="Proteomes" id="UP000321379"/>
    </source>
</evidence>
<gene>
    <name evidence="3" type="ORF">FVP33_09290</name>
</gene>
<keyword evidence="2" id="KW-0812">Transmembrane</keyword>
<feature type="transmembrane region" description="Helical" evidence="2">
    <location>
        <begin position="12"/>
        <end position="35"/>
    </location>
</feature>
<feature type="compositionally biased region" description="Polar residues" evidence="1">
    <location>
        <begin position="41"/>
        <end position="58"/>
    </location>
</feature>
<comment type="caution">
    <text evidence="3">The sequence shown here is derived from an EMBL/GenBank/DDBJ whole genome shotgun (WGS) entry which is preliminary data.</text>
</comment>
<feature type="compositionally biased region" description="Low complexity" evidence="1">
    <location>
        <begin position="59"/>
        <end position="70"/>
    </location>
</feature>
<dbReference type="Proteomes" id="UP000321379">
    <property type="component" value="Unassembled WGS sequence"/>
</dbReference>
<sequence>MSIRSEGRQLAASVTVLVGVVSLAATGIVSLALWLGTVRTPTSVGTSNVQRGDGSDTNQSGFSDDGSQQQIGPAVPGQGFGQHAQSSGS</sequence>
<evidence type="ECO:0000256" key="1">
    <source>
        <dbReference type="SAM" id="MobiDB-lite"/>
    </source>
</evidence>
<keyword evidence="2" id="KW-1133">Transmembrane helix</keyword>
<keyword evidence="2" id="KW-0472">Membrane</keyword>
<feature type="region of interest" description="Disordered" evidence="1">
    <location>
        <begin position="41"/>
        <end position="89"/>
    </location>
</feature>
<accession>A0A5C8UR37</accession>
<evidence type="ECO:0000313" key="3">
    <source>
        <dbReference type="EMBL" id="TXN30694.1"/>
    </source>
</evidence>